<dbReference type="Proteomes" id="UP000701702">
    <property type="component" value="Unassembled WGS sequence"/>
</dbReference>
<dbReference type="EMBL" id="CAJZAF010000019">
    <property type="protein sequence ID" value="CAG9177142.1"/>
    <property type="molecule type" value="Genomic_DNA"/>
</dbReference>
<protein>
    <submittedName>
        <fullName evidence="1">Uncharacterized protein</fullName>
    </submittedName>
</protein>
<evidence type="ECO:0000313" key="1">
    <source>
        <dbReference type="EMBL" id="CAG9177142.1"/>
    </source>
</evidence>
<gene>
    <name evidence="1" type="ORF">LMG23994_03589</name>
</gene>
<dbReference type="RefSeq" id="WP_224004016.1">
    <property type="nucleotide sequence ID" value="NZ_CAJZAF010000019.1"/>
</dbReference>
<organism evidence="1 2">
    <name type="scientific">Cupriavidus pinatubonensis</name>
    <dbReference type="NCBI Taxonomy" id="248026"/>
    <lineage>
        <taxon>Bacteria</taxon>
        <taxon>Pseudomonadati</taxon>
        <taxon>Pseudomonadota</taxon>
        <taxon>Betaproteobacteria</taxon>
        <taxon>Burkholderiales</taxon>
        <taxon>Burkholderiaceae</taxon>
        <taxon>Cupriavidus</taxon>
    </lineage>
</organism>
<proteinExistence type="predicted"/>
<evidence type="ECO:0000313" key="2">
    <source>
        <dbReference type="Proteomes" id="UP000701702"/>
    </source>
</evidence>
<keyword evidence="2" id="KW-1185">Reference proteome</keyword>
<name>A0ABM8XAT9_9BURK</name>
<reference evidence="1 2" key="1">
    <citation type="submission" date="2021-08" db="EMBL/GenBank/DDBJ databases">
        <authorList>
            <person name="Peeters C."/>
        </authorList>
    </citation>
    <scope>NUCLEOTIDE SEQUENCE [LARGE SCALE GENOMIC DNA]</scope>
    <source>
        <strain evidence="1 2">LMG 23994</strain>
    </source>
</reference>
<accession>A0ABM8XAT9</accession>
<comment type="caution">
    <text evidence="1">The sequence shown here is derived from an EMBL/GenBank/DDBJ whole genome shotgun (WGS) entry which is preliminary data.</text>
</comment>
<sequence>MLSHHEISALILVRNAPYHATNALELEELAKKGMIEWVRRGITQRRPCLTALGEKFYSKVVTPLYAAA</sequence>